<dbReference type="Pfam" id="PF00535">
    <property type="entry name" value="Glycos_transf_2"/>
    <property type="match status" value="1"/>
</dbReference>
<dbReference type="InterPro" id="IPR051612">
    <property type="entry name" value="Teichoic_Acid_Biosynth"/>
</dbReference>
<dbReference type="InterPro" id="IPR043149">
    <property type="entry name" value="TagF_N"/>
</dbReference>
<dbReference type="RefSeq" id="WP_344094381.1">
    <property type="nucleotide sequence ID" value="NZ_BAAAHB010000067.1"/>
</dbReference>
<reference evidence="10" key="1">
    <citation type="journal article" date="2019" name="Int. J. Syst. Evol. Microbiol.">
        <title>The Global Catalogue of Microorganisms (GCM) 10K type strain sequencing project: providing services to taxonomists for standard genome sequencing and annotation.</title>
        <authorList>
            <consortium name="The Broad Institute Genomics Platform"/>
            <consortium name="The Broad Institute Genome Sequencing Center for Infectious Disease"/>
            <person name="Wu L."/>
            <person name="Ma J."/>
        </authorList>
    </citation>
    <scope>NUCLEOTIDE SEQUENCE [LARGE SCALE GENOMIC DNA]</scope>
    <source>
        <strain evidence="10">JCM 10649</strain>
    </source>
</reference>
<dbReference type="Proteomes" id="UP001499895">
    <property type="component" value="Unassembled WGS sequence"/>
</dbReference>
<keyword evidence="3" id="KW-1003">Cell membrane</keyword>
<dbReference type="SUPFAM" id="SSF53448">
    <property type="entry name" value="Nucleotide-diphospho-sugar transferases"/>
    <property type="match status" value="1"/>
</dbReference>
<keyword evidence="5" id="KW-0777">Teichoic acid biosynthesis</keyword>
<keyword evidence="10" id="KW-1185">Reference proteome</keyword>
<comment type="subcellular location">
    <subcellularLocation>
        <location evidence="1">Cell membrane</location>
        <topology evidence="1">Peripheral membrane protein</topology>
    </subcellularLocation>
</comment>
<dbReference type="InterPro" id="IPR043148">
    <property type="entry name" value="TagF_C"/>
</dbReference>
<dbReference type="PANTHER" id="PTHR37316">
    <property type="entry name" value="TEICHOIC ACID GLYCEROL-PHOSPHATE PRIMASE"/>
    <property type="match status" value="1"/>
</dbReference>
<evidence type="ECO:0000256" key="6">
    <source>
        <dbReference type="ARBA" id="ARBA00023136"/>
    </source>
</evidence>
<dbReference type="SUPFAM" id="SSF53756">
    <property type="entry name" value="UDP-Glycosyltransferase/glycogen phosphorylase"/>
    <property type="match status" value="1"/>
</dbReference>
<evidence type="ECO:0000256" key="3">
    <source>
        <dbReference type="ARBA" id="ARBA00022475"/>
    </source>
</evidence>
<protein>
    <recommendedName>
        <fullName evidence="8">Glycosyltransferase 2-like domain-containing protein</fullName>
    </recommendedName>
</protein>
<evidence type="ECO:0000256" key="4">
    <source>
        <dbReference type="ARBA" id="ARBA00022679"/>
    </source>
</evidence>
<proteinExistence type="inferred from homology"/>
<evidence type="ECO:0000256" key="5">
    <source>
        <dbReference type="ARBA" id="ARBA00022944"/>
    </source>
</evidence>
<name>A0ABP3KJ15_9ACTN</name>
<dbReference type="EMBL" id="BAAAHB010000067">
    <property type="protein sequence ID" value="GAA0480752.1"/>
    <property type="molecule type" value="Genomic_DNA"/>
</dbReference>
<comment type="similarity">
    <text evidence="2">Belongs to the CDP-glycerol glycerophosphotransferase family.</text>
</comment>
<evidence type="ECO:0000256" key="1">
    <source>
        <dbReference type="ARBA" id="ARBA00004202"/>
    </source>
</evidence>
<dbReference type="InterPro" id="IPR029044">
    <property type="entry name" value="Nucleotide-diphossugar_trans"/>
</dbReference>
<evidence type="ECO:0000259" key="8">
    <source>
        <dbReference type="Pfam" id="PF00535"/>
    </source>
</evidence>
<feature type="domain" description="Glycosyltransferase 2-like" evidence="8">
    <location>
        <begin position="13"/>
        <end position="138"/>
    </location>
</feature>
<keyword evidence="6" id="KW-0472">Membrane</keyword>
<evidence type="ECO:0000313" key="9">
    <source>
        <dbReference type="EMBL" id="GAA0480752.1"/>
    </source>
</evidence>
<gene>
    <name evidence="9" type="ORF">GCM10009544_48350</name>
</gene>
<keyword evidence="4" id="KW-0808">Transferase</keyword>
<feature type="compositionally biased region" description="Basic and acidic residues" evidence="7">
    <location>
        <begin position="951"/>
        <end position="976"/>
    </location>
</feature>
<dbReference type="Gene3D" id="3.40.50.12580">
    <property type="match status" value="1"/>
</dbReference>
<evidence type="ECO:0000313" key="10">
    <source>
        <dbReference type="Proteomes" id="UP001499895"/>
    </source>
</evidence>
<dbReference type="Gene3D" id="3.90.550.10">
    <property type="entry name" value="Spore Coat Polysaccharide Biosynthesis Protein SpsA, Chain A"/>
    <property type="match status" value="1"/>
</dbReference>
<dbReference type="InterPro" id="IPR007554">
    <property type="entry name" value="Glycerophosphate_synth"/>
</dbReference>
<feature type="region of interest" description="Disordered" evidence="7">
    <location>
        <begin position="940"/>
        <end position="976"/>
    </location>
</feature>
<evidence type="ECO:0000256" key="2">
    <source>
        <dbReference type="ARBA" id="ARBA00010488"/>
    </source>
</evidence>
<dbReference type="Pfam" id="PF04464">
    <property type="entry name" value="Glyphos_transf"/>
    <property type="match status" value="1"/>
</dbReference>
<evidence type="ECO:0000256" key="7">
    <source>
        <dbReference type="SAM" id="MobiDB-lite"/>
    </source>
</evidence>
<dbReference type="Gene3D" id="3.40.50.11820">
    <property type="match status" value="1"/>
</dbReference>
<organism evidence="9 10">
    <name type="scientific">Streptomyces stramineus</name>
    <dbReference type="NCBI Taxonomy" id="173861"/>
    <lineage>
        <taxon>Bacteria</taxon>
        <taxon>Bacillati</taxon>
        <taxon>Actinomycetota</taxon>
        <taxon>Actinomycetes</taxon>
        <taxon>Kitasatosporales</taxon>
        <taxon>Streptomycetaceae</taxon>
        <taxon>Streptomyces</taxon>
    </lineage>
</organism>
<dbReference type="PANTHER" id="PTHR37316:SF3">
    <property type="entry name" value="TEICHOIC ACID GLYCEROL-PHOSPHATE TRANSFERASE"/>
    <property type="match status" value="1"/>
</dbReference>
<dbReference type="CDD" id="cd00761">
    <property type="entry name" value="Glyco_tranf_GTA_type"/>
    <property type="match status" value="1"/>
</dbReference>
<dbReference type="InterPro" id="IPR001173">
    <property type="entry name" value="Glyco_trans_2-like"/>
</dbReference>
<sequence length="976" mass="109237">MTTAHPLPGPDVSVVVIAYNDAERLPRAVRSVLGQSLRNLEVIIVDDCSTDDTFTAARRLTAADPRVRGLRLPANSGGCSAPRNAGLDTARAPYVMFLDSDDELPHHACKSLLLTAEETGADFVTGEVTRLFEESGTSGLWYPELFDDVKVFDGIRAAPRYFLDHLSTNKLYRADFLARHHLRFPEGMHYEDQLFTARAFTLARAFAVVPWPVYTWRLAADPDRPSISSSRHHIHNVEDRITAARLIDAFLEESGNADLRPAKDEKFLRHDLRLYLGDLPFRDPGWIEAFAGTVAPYLRTLAPEALAALPREQRVCQYLLCAGRLAEAADCARSLDRPRLAPRHVVRHAGRTYWGQSPPPDAAAAAALDITEWRLAEQPFLTGPLRHEVVRIDPAGAVLRFHLRTYDPAGLLADPGPITAELRIATTTDPLTVPFRYDPAPPGGGPPEYRTAEVDLDPARIPLEAKGFRGRRHPVVALRRLGLTRTDPLLAPADLPPLRTRLPQHGPLTGHIVRVACEDHGAGRLQLTWERAGALGRAEAVAPRLTPVRRRVHRLAHRVTGPRAKALTYHELQRLPIDDELVVFEALEGRGYADSPRALHEELQRRGLPLRAVWSYSGSRSSYPPGVPLIRRGSWEYVRALARARYWVDSHGFPMIYGKRPGTRYLQTWHGQAFKHMGFDVPELRLASPERQRQHRETVARWDALIAPSAEFERTFVRANGYTGELLRTGLPRNDALVRWNDPEQRDRASLARQRLEIPDGRRVLLYAPTFRDGARGSGESVRVDLAELVRRTGEEWTVVVRPHYYERFTVPRELGHAVRDGRDFPDLNDLLLASDALLTDYSSVMFDYANLGRPILLYTDDYARYRSSARGTYYELPDIAPGPMLTTTAELAAALADLDAVREEWAGAYGRFQARFNPYETGRSSKTVVDLFFEGTGAAGTTAAPAGECGRPERSGARRERGEREEREELGGRGR</sequence>
<comment type="caution">
    <text evidence="9">The sequence shown here is derived from an EMBL/GenBank/DDBJ whole genome shotgun (WGS) entry which is preliminary data.</text>
</comment>
<accession>A0ABP3KJ15</accession>